<feature type="transmembrane region" description="Helical" evidence="8">
    <location>
        <begin position="189"/>
        <end position="219"/>
    </location>
</feature>
<evidence type="ECO:0000256" key="4">
    <source>
        <dbReference type="ARBA" id="ARBA00022989"/>
    </source>
</evidence>
<feature type="transmembrane region" description="Helical" evidence="8">
    <location>
        <begin position="53"/>
        <end position="70"/>
    </location>
</feature>
<reference evidence="9 10" key="1">
    <citation type="submission" date="2024-05" db="EMBL/GenBank/DDBJ databases">
        <title>Genetic variation in Jamaican populations of the coffee berry borer (Hypothenemus hampei).</title>
        <authorList>
            <person name="Errbii M."/>
            <person name="Myrie A."/>
        </authorList>
    </citation>
    <scope>NUCLEOTIDE SEQUENCE [LARGE SCALE GENOMIC DNA]</scope>
    <source>
        <strain evidence="9">JA-Hopewell-2020-01-JO</strain>
        <tissue evidence="9">Whole body</tissue>
    </source>
</reference>
<keyword evidence="3 8" id="KW-0812">Transmembrane</keyword>
<sequence>MVFSSIANIAKVFFALVSFIGIFYVTMELTYFLSFPKKLLKVEGNPWLITSRALLQDMFLLTIFIFQHSFMASTKFKEVLYKIHLGDITRSIYVAATAGVFWIMLKHWKTTVHFALWEVNLNYKPIFYLYFGIHVTAWIIIYVANICTDVTELLGLKQVYYSFLNLPDPNLRKSYRLRQLTSHMRHPSLIGFLLVFWIFPFMTLDRILLASILTCYMYIAWNTDGEDYHYQKCMYQRKYFELKRMRNY</sequence>
<comment type="similarity">
    <text evidence="2">Belongs to the nurim family.</text>
</comment>
<keyword evidence="10" id="KW-1185">Reference proteome</keyword>
<evidence type="ECO:0000256" key="5">
    <source>
        <dbReference type="ARBA" id="ARBA00023136"/>
    </source>
</evidence>
<comment type="caution">
    <text evidence="9">The sequence shown here is derived from an EMBL/GenBank/DDBJ whole genome shotgun (WGS) entry which is preliminary data.</text>
</comment>
<evidence type="ECO:0000256" key="1">
    <source>
        <dbReference type="ARBA" id="ARBA00004473"/>
    </source>
</evidence>
<feature type="transmembrane region" description="Helical" evidence="8">
    <location>
        <begin position="91"/>
        <end position="108"/>
    </location>
</feature>
<evidence type="ECO:0000313" key="9">
    <source>
        <dbReference type="EMBL" id="KAL1517984.1"/>
    </source>
</evidence>
<dbReference type="EMBL" id="JBDJPC010000001">
    <property type="protein sequence ID" value="KAL1517984.1"/>
    <property type="molecule type" value="Genomic_DNA"/>
</dbReference>
<evidence type="ECO:0000256" key="7">
    <source>
        <dbReference type="ARBA" id="ARBA00032957"/>
    </source>
</evidence>
<evidence type="ECO:0000313" key="10">
    <source>
        <dbReference type="Proteomes" id="UP001566132"/>
    </source>
</evidence>
<dbReference type="AlphaFoldDB" id="A0ABD1FFB5"/>
<dbReference type="InterPro" id="IPR033580">
    <property type="entry name" value="Nurim-like"/>
</dbReference>
<proteinExistence type="inferred from homology"/>
<dbReference type="PANTHER" id="PTHR31040:SF1">
    <property type="entry name" value="NURIM"/>
    <property type="match status" value="1"/>
</dbReference>
<evidence type="ECO:0000256" key="6">
    <source>
        <dbReference type="ARBA" id="ARBA00031700"/>
    </source>
</evidence>
<dbReference type="GO" id="GO:0005637">
    <property type="term" value="C:nuclear inner membrane"/>
    <property type="evidence" value="ECO:0007669"/>
    <property type="project" value="UniProtKB-SubCell"/>
</dbReference>
<feature type="transmembrane region" description="Helical" evidence="8">
    <location>
        <begin position="128"/>
        <end position="147"/>
    </location>
</feature>
<gene>
    <name evidence="9" type="ORF">ABEB36_001675</name>
</gene>
<evidence type="ECO:0000256" key="3">
    <source>
        <dbReference type="ARBA" id="ARBA00022692"/>
    </source>
</evidence>
<evidence type="ECO:0000256" key="2">
    <source>
        <dbReference type="ARBA" id="ARBA00010631"/>
    </source>
</evidence>
<accession>A0ABD1FFB5</accession>
<keyword evidence="5 8" id="KW-0472">Membrane</keyword>
<protein>
    <recommendedName>
        <fullName evidence="7">Nuclear envelope membrane protein</fullName>
    </recommendedName>
    <alternativeName>
        <fullName evidence="6">Nuclear rim protein</fullName>
    </alternativeName>
</protein>
<evidence type="ECO:0000256" key="8">
    <source>
        <dbReference type="SAM" id="Phobius"/>
    </source>
</evidence>
<dbReference type="PANTHER" id="PTHR31040">
    <property type="entry name" value="NURIM"/>
    <property type="match status" value="1"/>
</dbReference>
<keyword evidence="4 8" id="KW-1133">Transmembrane helix</keyword>
<feature type="transmembrane region" description="Helical" evidence="8">
    <location>
        <begin position="12"/>
        <end position="33"/>
    </location>
</feature>
<name>A0ABD1FFB5_HYPHA</name>
<organism evidence="9 10">
    <name type="scientific">Hypothenemus hampei</name>
    <name type="common">Coffee berry borer</name>
    <dbReference type="NCBI Taxonomy" id="57062"/>
    <lineage>
        <taxon>Eukaryota</taxon>
        <taxon>Metazoa</taxon>
        <taxon>Ecdysozoa</taxon>
        <taxon>Arthropoda</taxon>
        <taxon>Hexapoda</taxon>
        <taxon>Insecta</taxon>
        <taxon>Pterygota</taxon>
        <taxon>Neoptera</taxon>
        <taxon>Endopterygota</taxon>
        <taxon>Coleoptera</taxon>
        <taxon>Polyphaga</taxon>
        <taxon>Cucujiformia</taxon>
        <taxon>Curculionidae</taxon>
        <taxon>Scolytinae</taxon>
        <taxon>Hypothenemus</taxon>
    </lineage>
</organism>
<comment type="subcellular location">
    <subcellularLocation>
        <location evidence="1">Nucleus inner membrane</location>
        <topology evidence="1">Multi-pass membrane protein</topology>
    </subcellularLocation>
</comment>
<dbReference type="Proteomes" id="UP001566132">
    <property type="component" value="Unassembled WGS sequence"/>
</dbReference>